<dbReference type="GO" id="GO:0016020">
    <property type="term" value="C:membrane"/>
    <property type="evidence" value="ECO:0007669"/>
    <property type="project" value="UniProtKB-SubCell"/>
</dbReference>
<evidence type="ECO:0000256" key="2">
    <source>
        <dbReference type="ARBA" id="ARBA00022448"/>
    </source>
</evidence>
<comment type="caution">
    <text evidence="8">The sequence shown here is derived from an EMBL/GenBank/DDBJ whole genome shotgun (WGS) entry which is preliminary data.</text>
</comment>
<dbReference type="SUPFAM" id="SSF103473">
    <property type="entry name" value="MFS general substrate transporter"/>
    <property type="match status" value="1"/>
</dbReference>
<reference evidence="8" key="1">
    <citation type="submission" date="2019-06" db="EMBL/GenBank/DDBJ databases">
        <authorList>
            <person name="Zheng W."/>
        </authorList>
    </citation>
    <scope>NUCLEOTIDE SEQUENCE</scope>
    <source>
        <strain evidence="8">QDHG01</strain>
    </source>
</reference>
<comment type="subcellular location">
    <subcellularLocation>
        <location evidence="1">Membrane</location>
        <topology evidence="1">Multi-pass membrane protein</topology>
    </subcellularLocation>
</comment>
<accession>A0A8J8T4Y9</accession>
<sequence length="292" mass="32878">MVLQGPSEMLGIPDNNYCVLTGFALNGVAQGFIFIPLLPDALEAVFVKENIVEGQNEQLDQLISDYGSGLYGTFFSIGQILAPILGGALYESIDYRPTTDFMTLVCLGWCVIFFVFNVGFKIYAKEKKIHAKMVMLSELQQAKSDEERNQSLNHNGSNRKLAKDEDEQEEEIEEFLRRQREKWKQIRDNTAKNHTKQGQTNNLSSIRESKNEGTFLESKAGTGTVQPYQFTGIGAGMQLNENTYSQSNTQSAAGYTPIMSSQRGKRKISGDVENDELQQHLIEQKMKDLQKH</sequence>
<evidence type="ECO:0000256" key="7">
    <source>
        <dbReference type="SAM" id="Phobius"/>
    </source>
</evidence>
<keyword evidence="2" id="KW-0813">Transport</keyword>
<feature type="region of interest" description="Disordered" evidence="6">
    <location>
        <begin position="144"/>
        <end position="173"/>
    </location>
</feature>
<keyword evidence="5 7" id="KW-0472">Membrane</keyword>
<feature type="transmembrane region" description="Helical" evidence="7">
    <location>
        <begin position="69"/>
        <end position="89"/>
    </location>
</feature>
<feature type="compositionally biased region" description="Polar residues" evidence="6">
    <location>
        <begin position="196"/>
        <end position="206"/>
    </location>
</feature>
<evidence type="ECO:0000313" key="9">
    <source>
        <dbReference type="Proteomes" id="UP000785679"/>
    </source>
</evidence>
<keyword evidence="9" id="KW-1185">Reference proteome</keyword>
<dbReference type="EMBL" id="RRYP01004950">
    <property type="protein sequence ID" value="TNV82444.1"/>
    <property type="molecule type" value="Genomic_DNA"/>
</dbReference>
<dbReference type="GO" id="GO:0022857">
    <property type="term" value="F:transmembrane transporter activity"/>
    <property type="evidence" value="ECO:0007669"/>
    <property type="project" value="TreeGrafter"/>
</dbReference>
<dbReference type="InterPro" id="IPR036259">
    <property type="entry name" value="MFS_trans_sf"/>
</dbReference>
<organism evidence="8 9">
    <name type="scientific">Halteria grandinella</name>
    <dbReference type="NCBI Taxonomy" id="5974"/>
    <lineage>
        <taxon>Eukaryota</taxon>
        <taxon>Sar</taxon>
        <taxon>Alveolata</taxon>
        <taxon>Ciliophora</taxon>
        <taxon>Intramacronucleata</taxon>
        <taxon>Spirotrichea</taxon>
        <taxon>Stichotrichia</taxon>
        <taxon>Sporadotrichida</taxon>
        <taxon>Halteriidae</taxon>
        <taxon>Halteria</taxon>
    </lineage>
</organism>
<gene>
    <name evidence="8" type="ORF">FGO68_gene5084</name>
</gene>
<evidence type="ECO:0000256" key="6">
    <source>
        <dbReference type="SAM" id="MobiDB-lite"/>
    </source>
</evidence>
<dbReference type="OrthoDB" id="301889at2759"/>
<evidence type="ECO:0000256" key="1">
    <source>
        <dbReference type="ARBA" id="ARBA00004141"/>
    </source>
</evidence>
<evidence type="ECO:0000256" key="3">
    <source>
        <dbReference type="ARBA" id="ARBA00022692"/>
    </source>
</evidence>
<dbReference type="PANTHER" id="PTHR23506">
    <property type="entry name" value="GH10249P"/>
    <property type="match status" value="1"/>
</dbReference>
<evidence type="ECO:0000313" key="8">
    <source>
        <dbReference type="EMBL" id="TNV82444.1"/>
    </source>
</evidence>
<dbReference type="PANTHER" id="PTHR23506:SF26">
    <property type="entry name" value="MFS-TYPE TRANSPORTER SLC18B1"/>
    <property type="match status" value="1"/>
</dbReference>
<feature type="transmembrane region" description="Helical" evidence="7">
    <location>
        <begin position="101"/>
        <end position="123"/>
    </location>
</feature>
<protein>
    <submittedName>
        <fullName evidence="8">Uncharacterized protein</fullName>
    </submittedName>
</protein>
<name>A0A8J8T4Y9_HALGN</name>
<dbReference type="Proteomes" id="UP000785679">
    <property type="component" value="Unassembled WGS sequence"/>
</dbReference>
<proteinExistence type="predicted"/>
<feature type="region of interest" description="Disordered" evidence="6">
    <location>
        <begin position="248"/>
        <end position="273"/>
    </location>
</feature>
<feature type="compositionally biased region" description="Polar residues" evidence="6">
    <location>
        <begin position="248"/>
        <end position="262"/>
    </location>
</feature>
<evidence type="ECO:0000256" key="4">
    <source>
        <dbReference type="ARBA" id="ARBA00022989"/>
    </source>
</evidence>
<dbReference type="InterPro" id="IPR050930">
    <property type="entry name" value="MFS_Vesicular_Transporter"/>
</dbReference>
<keyword evidence="4 7" id="KW-1133">Transmembrane helix</keyword>
<keyword evidence="3 7" id="KW-0812">Transmembrane</keyword>
<evidence type="ECO:0000256" key="5">
    <source>
        <dbReference type="ARBA" id="ARBA00023136"/>
    </source>
</evidence>
<feature type="region of interest" description="Disordered" evidence="6">
    <location>
        <begin position="187"/>
        <end position="220"/>
    </location>
</feature>
<feature type="compositionally biased region" description="Acidic residues" evidence="6">
    <location>
        <begin position="164"/>
        <end position="173"/>
    </location>
</feature>
<dbReference type="AlphaFoldDB" id="A0A8J8T4Y9"/>
<dbReference type="Gene3D" id="1.20.1250.20">
    <property type="entry name" value="MFS general substrate transporter like domains"/>
    <property type="match status" value="1"/>
</dbReference>